<feature type="region of interest" description="Disordered" evidence="1">
    <location>
        <begin position="86"/>
        <end position="105"/>
    </location>
</feature>
<proteinExistence type="predicted"/>
<evidence type="ECO:0000256" key="1">
    <source>
        <dbReference type="SAM" id="MobiDB-lite"/>
    </source>
</evidence>
<feature type="region of interest" description="Disordered" evidence="1">
    <location>
        <begin position="178"/>
        <end position="245"/>
    </location>
</feature>
<organism evidence="2 3">
    <name type="scientific">Heterocephalus glaber</name>
    <name type="common">Naked mole rat</name>
    <dbReference type="NCBI Taxonomy" id="10181"/>
    <lineage>
        <taxon>Eukaryota</taxon>
        <taxon>Metazoa</taxon>
        <taxon>Chordata</taxon>
        <taxon>Craniata</taxon>
        <taxon>Vertebrata</taxon>
        <taxon>Euteleostomi</taxon>
        <taxon>Mammalia</taxon>
        <taxon>Eutheria</taxon>
        <taxon>Euarchontoglires</taxon>
        <taxon>Glires</taxon>
        <taxon>Rodentia</taxon>
        <taxon>Hystricomorpha</taxon>
        <taxon>Bathyergidae</taxon>
        <taxon>Heterocephalus</taxon>
    </lineage>
</organism>
<dbReference type="Proteomes" id="UP000694906">
    <property type="component" value="Unplaced"/>
</dbReference>
<dbReference type="GeneID" id="106007704"/>
<dbReference type="RefSeq" id="XP_021098194.1">
    <property type="nucleotide sequence ID" value="XM_021242535.1"/>
</dbReference>
<keyword evidence="2" id="KW-1185">Reference proteome</keyword>
<evidence type="ECO:0000313" key="3">
    <source>
        <dbReference type="RefSeq" id="XP_021098194.1"/>
    </source>
</evidence>
<gene>
    <name evidence="3" type="primary">LOC106007704</name>
</gene>
<evidence type="ECO:0000313" key="2">
    <source>
        <dbReference type="Proteomes" id="UP000694906"/>
    </source>
</evidence>
<name>A0AAX6RP00_HETGA</name>
<dbReference type="AlphaFoldDB" id="A0AAX6RP00"/>
<sequence>MLILSKPNPKENLSCGRQTQAAGELGAAVSQRHRPQLPGFLLPGCRWAHLSAAPDYSRSLLMLSSASSVAAWMNRAFPCQQRSLCGASGSTADQRSWRTSSQPSRDLPRSCLRLPELGWKQKPWSLGWWAAWLRRCLGFRRWHIPWLSPSSWLDSTGPCCVKPAGQCPLGSAHAARAGAQESLPEPSGLSLTCQRPPRLGWPDTRAGVQMNPRAQSHTGPSPACCSQPPGRKGADCPREESSPSL</sequence>
<reference evidence="3" key="1">
    <citation type="submission" date="2025-08" db="UniProtKB">
        <authorList>
            <consortium name="RefSeq"/>
        </authorList>
    </citation>
    <scope>IDENTIFICATION</scope>
</reference>
<feature type="compositionally biased region" description="Basic and acidic residues" evidence="1">
    <location>
        <begin position="232"/>
        <end position="245"/>
    </location>
</feature>
<accession>A0AAX6RP00</accession>
<feature type="compositionally biased region" description="Polar residues" evidence="1">
    <location>
        <begin position="86"/>
        <end position="104"/>
    </location>
</feature>
<protein>
    <submittedName>
        <fullName evidence="3">Uncharacterized protein LOC106007704 isoform X1</fullName>
    </submittedName>
</protein>